<dbReference type="AlphaFoldDB" id="A0AA40F5T3"/>
<evidence type="ECO:0000256" key="1">
    <source>
        <dbReference type="SAM" id="MobiDB-lite"/>
    </source>
</evidence>
<protein>
    <recommendedName>
        <fullName evidence="4">F-box domain-containing protein</fullName>
    </recommendedName>
</protein>
<comment type="caution">
    <text evidence="2">The sequence shown here is derived from an EMBL/GenBank/DDBJ whole genome shotgun (WGS) entry which is preliminary data.</text>
</comment>
<feature type="compositionally biased region" description="Acidic residues" evidence="1">
    <location>
        <begin position="739"/>
        <end position="771"/>
    </location>
</feature>
<evidence type="ECO:0000313" key="3">
    <source>
        <dbReference type="Proteomes" id="UP001172155"/>
    </source>
</evidence>
<keyword evidence="3" id="KW-1185">Reference proteome</keyword>
<feature type="compositionally biased region" description="Basic and acidic residues" evidence="1">
    <location>
        <begin position="722"/>
        <end position="732"/>
    </location>
</feature>
<sequence length="832" mass="92320">MESTNLVAEPSSVTKKHQGNDGRSGALAKPKAKRPLNFLDLSRDILELILDEITYTNDLTALALTHSSLYFLVVPRIYARFDIVWPDGTGASTEPKTVDALTYGLSTLTLGSRFASTTRKAYRPDDPASPVKFGGSGNSYARYIKKFSLGNGPPDWVAEYMICKEGGKMLGTLVALAVAKMKNLETFVWDMPTGVLSDVFIALSSLGDQPDGECKLNSVRVRWHNKLAEPDDPPPPPANLLIGPMGRPVLPPGSRMTPIGIMLPDTATPPRPHSPYTYANYICEYPTLSVLPPLRSLTGLDIDELVYLDEMAILIERSKDLLKELRVGISIRAADRDFSQTWDGPDLKQMDPCARWPGASRIGQRRLGGVLGVIFSRIYDIRKQEGSIAEGKPSAANAGSGALVPGQHDDAAPTQTPGDAPPPLSPKPRETLANQVQAPSPLEVDRPASPGRENTNGKLGLEILELERVSLSIHVLRYAIDWSILTRLTLLDCPQHEGLWKMLHKVFRPTATASGRRYHLALKKIHTDLTTVALLDFLRETLEPNTLEVLFLQDRRRGVSPSVVPLSFVWRAINRHHSSLQMLLLDSSARSGDAGRWRAWCPSTSMMNWLTSGRMSSLTQLSMHLSYIDWHLFLQRLPNMHQLRALNIPRIADYPAPGYEPGEMAQQIADIITLRPEIRLCYVGLGPKCFEILDIRPPAIFSRTLDPWHHANNADGAGEYGPQHHDPQHHDASAGVPGVDEEDATDDDDESLEEDEGPDHPDDWEEEDQDENTPTTTTSDDDEQSEDPGDADDLSENTDWFDEPLGGFRLKLREILFYDDKVAIFKVRHGRL</sequence>
<proteinExistence type="predicted"/>
<accession>A0AA40F5T3</accession>
<feature type="compositionally biased region" description="Acidic residues" evidence="1">
    <location>
        <begin position="779"/>
        <end position="802"/>
    </location>
</feature>
<dbReference type="Proteomes" id="UP001172155">
    <property type="component" value="Unassembled WGS sequence"/>
</dbReference>
<feature type="region of interest" description="Disordered" evidence="1">
    <location>
        <begin position="1"/>
        <end position="29"/>
    </location>
</feature>
<dbReference type="EMBL" id="JAUKUD010000002">
    <property type="protein sequence ID" value="KAK0751700.1"/>
    <property type="molecule type" value="Genomic_DNA"/>
</dbReference>
<reference evidence="2" key="1">
    <citation type="submission" date="2023-06" db="EMBL/GenBank/DDBJ databases">
        <title>Genome-scale phylogeny and comparative genomics of the fungal order Sordariales.</title>
        <authorList>
            <consortium name="Lawrence Berkeley National Laboratory"/>
            <person name="Hensen N."/>
            <person name="Bonometti L."/>
            <person name="Westerberg I."/>
            <person name="Brannstrom I.O."/>
            <person name="Guillou S."/>
            <person name="Cros-Aarteil S."/>
            <person name="Calhoun S."/>
            <person name="Haridas S."/>
            <person name="Kuo A."/>
            <person name="Mondo S."/>
            <person name="Pangilinan J."/>
            <person name="Riley R."/>
            <person name="LaButti K."/>
            <person name="Andreopoulos B."/>
            <person name="Lipzen A."/>
            <person name="Chen C."/>
            <person name="Yanf M."/>
            <person name="Daum C."/>
            <person name="Ng V."/>
            <person name="Clum A."/>
            <person name="Steindorff A."/>
            <person name="Ohm R."/>
            <person name="Martin F."/>
            <person name="Silar P."/>
            <person name="Natvig D."/>
            <person name="Lalanne C."/>
            <person name="Gautier V."/>
            <person name="Ament-velasquez S.L."/>
            <person name="Kruys A."/>
            <person name="Hutchinson M.I."/>
            <person name="Powell A.J."/>
            <person name="Barry K."/>
            <person name="Miller A.N."/>
            <person name="Grigoriev I.V."/>
            <person name="Debuchy R."/>
            <person name="Gladieux P."/>
            <person name="Thoren M.H."/>
            <person name="Johannesson H."/>
        </authorList>
    </citation>
    <scope>NUCLEOTIDE SEQUENCE</scope>
    <source>
        <strain evidence="2">SMH3187-1</strain>
    </source>
</reference>
<evidence type="ECO:0000313" key="2">
    <source>
        <dbReference type="EMBL" id="KAK0751700.1"/>
    </source>
</evidence>
<gene>
    <name evidence="2" type="ORF">B0T18DRAFT_435981</name>
</gene>
<organism evidence="2 3">
    <name type="scientific">Schizothecium vesticola</name>
    <dbReference type="NCBI Taxonomy" id="314040"/>
    <lineage>
        <taxon>Eukaryota</taxon>
        <taxon>Fungi</taxon>
        <taxon>Dikarya</taxon>
        <taxon>Ascomycota</taxon>
        <taxon>Pezizomycotina</taxon>
        <taxon>Sordariomycetes</taxon>
        <taxon>Sordariomycetidae</taxon>
        <taxon>Sordariales</taxon>
        <taxon>Schizotheciaceae</taxon>
        <taxon>Schizothecium</taxon>
    </lineage>
</organism>
<feature type="region of interest" description="Disordered" evidence="1">
    <location>
        <begin position="389"/>
        <end position="456"/>
    </location>
</feature>
<feature type="region of interest" description="Disordered" evidence="1">
    <location>
        <begin position="712"/>
        <end position="803"/>
    </location>
</feature>
<name>A0AA40F5T3_9PEZI</name>
<evidence type="ECO:0008006" key="4">
    <source>
        <dbReference type="Google" id="ProtNLM"/>
    </source>
</evidence>